<proteinExistence type="predicted"/>
<organism evidence="1 2">
    <name type="scientific">Melastoma candidum</name>
    <dbReference type="NCBI Taxonomy" id="119954"/>
    <lineage>
        <taxon>Eukaryota</taxon>
        <taxon>Viridiplantae</taxon>
        <taxon>Streptophyta</taxon>
        <taxon>Embryophyta</taxon>
        <taxon>Tracheophyta</taxon>
        <taxon>Spermatophyta</taxon>
        <taxon>Magnoliopsida</taxon>
        <taxon>eudicotyledons</taxon>
        <taxon>Gunneridae</taxon>
        <taxon>Pentapetalae</taxon>
        <taxon>rosids</taxon>
        <taxon>malvids</taxon>
        <taxon>Myrtales</taxon>
        <taxon>Melastomataceae</taxon>
        <taxon>Melastomatoideae</taxon>
        <taxon>Melastomateae</taxon>
        <taxon>Melastoma</taxon>
    </lineage>
</organism>
<evidence type="ECO:0000313" key="2">
    <source>
        <dbReference type="Proteomes" id="UP001057402"/>
    </source>
</evidence>
<accession>A0ACB9SGX1</accession>
<dbReference type="Proteomes" id="UP001057402">
    <property type="component" value="Chromosome 1"/>
</dbReference>
<evidence type="ECO:0000313" key="1">
    <source>
        <dbReference type="EMBL" id="KAI4389089.1"/>
    </source>
</evidence>
<comment type="caution">
    <text evidence="1">The sequence shown here is derived from an EMBL/GenBank/DDBJ whole genome shotgun (WGS) entry which is preliminary data.</text>
</comment>
<sequence length="251" mass="25910">MRLRRRLLGVEKRAGGRVDLVGAVNGKVDNEVRVEIGKLALPEELADAVDGVAGGGAGAKANDHPGLDKVDGFEGGDLLEVVLGEDRGVGVAAGMSGLKREEVSFIGGQSMGYRSCRLGIVWSKMQCLQVAAALSRLRGCRETWRCISEPSVTVGAGNALGSKPAGLSGSRGMRMGLRCRAAKIVGFSAGLDVGSSAAGVARKTAAGFSQGTSPSCRMTAAGLSRVRLREGAVFGQPLFALDLSKKSPQLK</sequence>
<protein>
    <submittedName>
        <fullName evidence="1">Uncharacterized protein</fullName>
    </submittedName>
</protein>
<reference evidence="2" key="1">
    <citation type="journal article" date="2023" name="Front. Plant Sci.">
        <title>Chromosomal-level genome assembly of Melastoma candidum provides insights into trichome evolution.</title>
        <authorList>
            <person name="Zhong Y."/>
            <person name="Wu W."/>
            <person name="Sun C."/>
            <person name="Zou P."/>
            <person name="Liu Y."/>
            <person name="Dai S."/>
            <person name="Zhou R."/>
        </authorList>
    </citation>
    <scope>NUCLEOTIDE SEQUENCE [LARGE SCALE GENOMIC DNA]</scope>
</reference>
<gene>
    <name evidence="1" type="ORF">MLD38_001353</name>
</gene>
<name>A0ACB9SGX1_9MYRT</name>
<dbReference type="EMBL" id="CM042880">
    <property type="protein sequence ID" value="KAI4389089.1"/>
    <property type="molecule type" value="Genomic_DNA"/>
</dbReference>
<keyword evidence="2" id="KW-1185">Reference proteome</keyword>